<dbReference type="EMBL" id="AMCI01008123">
    <property type="protein sequence ID" value="EJW91531.1"/>
    <property type="molecule type" value="Genomic_DNA"/>
</dbReference>
<accession>J9F9H3</accession>
<feature type="non-terminal residue" evidence="2">
    <location>
        <position position="1"/>
    </location>
</feature>
<proteinExistence type="predicted"/>
<dbReference type="AlphaFoldDB" id="J9F9H3"/>
<comment type="caution">
    <text evidence="2">The sequence shown here is derived from an EMBL/GenBank/DDBJ whole genome shotgun (WGS) entry which is preliminary data.</text>
</comment>
<dbReference type="Pfam" id="PF01610">
    <property type="entry name" value="DDE_Tnp_ISL3"/>
    <property type="match status" value="1"/>
</dbReference>
<feature type="domain" description="Transposase IS204/IS1001/IS1096/IS1165 DDE" evidence="1">
    <location>
        <begin position="10"/>
        <end position="156"/>
    </location>
</feature>
<protein>
    <submittedName>
        <fullName evidence="2">Transposase, IS204/IS1001/IS1096/IS1165</fullName>
    </submittedName>
</protein>
<dbReference type="InterPro" id="IPR002560">
    <property type="entry name" value="Transposase_DDE"/>
</dbReference>
<organism evidence="2">
    <name type="scientific">gut metagenome</name>
    <dbReference type="NCBI Taxonomy" id="749906"/>
    <lineage>
        <taxon>unclassified sequences</taxon>
        <taxon>metagenomes</taxon>
        <taxon>organismal metagenomes</taxon>
    </lineage>
</organism>
<sequence>SPSLEGVESIGIDEFAVRKGHVYKTVVVDLKSGRIIYVGDGKGTDALEGFWKRIRRKGIDIKYVATDLSAAFISSVYENCPNAVHVFDHFHVVKLMNEKLDEIRRVQYHMEKDINKRKVLKGTRYLLLSNGEDIFDKEYKTRLDNALEMNKPLSQA</sequence>
<evidence type="ECO:0000259" key="1">
    <source>
        <dbReference type="Pfam" id="PF01610"/>
    </source>
</evidence>
<evidence type="ECO:0000313" key="2">
    <source>
        <dbReference type="EMBL" id="EJW91531.1"/>
    </source>
</evidence>
<reference evidence="2" key="1">
    <citation type="journal article" date="2012" name="PLoS ONE">
        <title>Gene sets for utilization of primary and secondary nutrition supplies in the distal gut of endangered iberian lynx.</title>
        <authorList>
            <person name="Alcaide M."/>
            <person name="Messina E."/>
            <person name="Richter M."/>
            <person name="Bargiela R."/>
            <person name="Peplies J."/>
            <person name="Huws S.A."/>
            <person name="Newbold C.J."/>
            <person name="Golyshin P.N."/>
            <person name="Simon M.A."/>
            <person name="Lopez G."/>
            <person name="Yakimov M.M."/>
            <person name="Ferrer M."/>
        </authorList>
    </citation>
    <scope>NUCLEOTIDE SEQUENCE</scope>
</reference>
<dbReference type="PANTHER" id="PTHR33498">
    <property type="entry name" value="TRANSPOSASE FOR INSERTION SEQUENCE ELEMENT IS1557"/>
    <property type="match status" value="1"/>
</dbReference>
<name>J9F9H3_9ZZZZ</name>
<feature type="non-terminal residue" evidence="2">
    <location>
        <position position="156"/>
    </location>
</feature>
<dbReference type="InterPro" id="IPR047951">
    <property type="entry name" value="Transpos_ISL3"/>
</dbReference>
<dbReference type="PANTHER" id="PTHR33498:SF1">
    <property type="entry name" value="TRANSPOSASE FOR INSERTION SEQUENCE ELEMENT IS1557"/>
    <property type="match status" value="1"/>
</dbReference>
<gene>
    <name evidence="2" type="ORF">EVA_20362</name>
</gene>